<keyword evidence="1" id="KW-0732">Signal</keyword>
<accession>A0AAE7B121</accession>
<dbReference type="Proteomes" id="UP000502065">
    <property type="component" value="Chromosome"/>
</dbReference>
<feature type="chain" id="PRO_5041902747" description="Carboxypeptidase regulatory-like domain-containing protein" evidence="1">
    <location>
        <begin position="21"/>
        <end position="100"/>
    </location>
</feature>
<evidence type="ECO:0000313" key="3">
    <source>
        <dbReference type="Proteomes" id="UP000502065"/>
    </source>
</evidence>
<dbReference type="KEGG" id="aaqi:AAQM_0765"/>
<proteinExistence type="predicted"/>
<keyword evidence="3" id="KW-1185">Reference proteome</keyword>
<evidence type="ECO:0000256" key="1">
    <source>
        <dbReference type="SAM" id="SignalP"/>
    </source>
</evidence>
<evidence type="ECO:0000313" key="2">
    <source>
        <dbReference type="EMBL" id="QKE25528.1"/>
    </source>
</evidence>
<name>A0AAE7B121_9BACT</name>
<gene>
    <name evidence="2" type="ORF">AAQM_0765</name>
</gene>
<dbReference type="RefSeq" id="WP_129095974.1">
    <property type="nucleotide sequence ID" value="NZ_CBCSAE010000001.1"/>
</dbReference>
<feature type="signal peptide" evidence="1">
    <location>
        <begin position="1"/>
        <end position="20"/>
    </location>
</feature>
<reference evidence="2 3" key="1">
    <citation type="submission" date="2018-07" db="EMBL/GenBank/DDBJ databases">
        <title>Identification of phenol metabolism pathways in Arcobacter.</title>
        <authorList>
            <person name="Miller W.G."/>
            <person name="Yee E."/>
            <person name="Bono J.L."/>
        </authorList>
    </citation>
    <scope>NUCLEOTIDE SEQUENCE [LARGE SCALE GENOMIC DNA]</scope>
    <source>
        <strain evidence="2 3">W63</strain>
    </source>
</reference>
<sequence>MIKKTIFSLAFLASSAFAHSAVMSCFDNGDGTITCEGGFSDGSSSSGVAFIVEQNEKAVIETKMDDNGEVTFKKPSEDFVVILDAGEGHEVYIKSKEITQ</sequence>
<organism evidence="2 3">
    <name type="scientific">Arcobacter aquimarinus</name>
    <dbReference type="NCBI Taxonomy" id="1315211"/>
    <lineage>
        <taxon>Bacteria</taxon>
        <taxon>Pseudomonadati</taxon>
        <taxon>Campylobacterota</taxon>
        <taxon>Epsilonproteobacteria</taxon>
        <taxon>Campylobacterales</taxon>
        <taxon>Arcobacteraceae</taxon>
        <taxon>Arcobacter</taxon>
    </lineage>
</organism>
<dbReference type="EMBL" id="CP030944">
    <property type="protein sequence ID" value="QKE25528.1"/>
    <property type="molecule type" value="Genomic_DNA"/>
</dbReference>
<dbReference type="PROSITE" id="PS51257">
    <property type="entry name" value="PROKAR_LIPOPROTEIN"/>
    <property type="match status" value="1"/>
</dbReference>
<evidence type="ECO:0008006" key="4">
    <source>
        <dbReference type="Google" id="ProtNLM"/>
    </source>
</evidence>
<protein>
    <recommendedName>
        <fullName evidence="4">Carboxypeptidase regulatory-like domain-containing protein</fullName>
    </recommendedName>
</protein>
<dbReference type="AlphaFoldDB" id="A0AAE7B121"/>